<keyword evidence="6" id="KW-0238">DNA-binding</keyword>
<evidence type="ECO:0000256" key="3">
    <source>
        <dbReference type="ARBA" id="ARBA00022763"/>
    </source>
</evidence>
<dbReference type="InterPro" id="IPR036590">
    <property type="entry name" value="SRAP-like"/>
</dbReference>
<comment type="caution">
    <text evidence="9">The sequence shown here is derived from an EMBL/GenBank/DDBJ whole genome shotgun (WGS) entry which is preliminary data.</text>
</comment>
<gene>
    <name evidence="9" type="ORF">D1O30_19885</name>
</gene>
<dbReference type="GO" id="GO:0016829">
    <property type="term" value="F:lyase activity"/>
    <property type="evidence" value="ECO:0007669"/>
    <property type="project" value="UniProtKB-KW"/>
</dbReference>
<evidence type="ECO:0000256" key="5">
    <source>
        <dbReference type="ARBA" id="ARBA00023124"/>
    </source>
</evidence>
<organism evidence="9 10">
    <name type="scientific">Methylocystis hirsuta</name>
    <dbReference type="NCBI Taxonomy" id="369798"/>
    <lineage>
        <taxon>Bacteria</taxon>
        <taxon>Pseudomonadati</taxon>
        <taxon>Pseudomonadota</taxon>
        <taxon>Alphaproteobacteria</taxon>
        <taxon>Hyphomicrobiales</taxon>
        <taxon>Methylocystaceae</taxon>
        <taxon>Methylocystis</taxon>
    </lineage>
</organism>
<keyword evidence="2 8" id="KW-0645">Protease</keyword>
<keyword evidence="4 8" id="KW-0378">Hydrolase</keyword>
<evidence type="ECO:0000256" key="6">
    <source>
        <dbReference type="ARBA" id="ARBA00023125"/>
    </source>
</evidence>
<sequence>MCGRFTQHLSWEELQRLADLIGQPCNLAPRYNIAPTTQIEVIRPAAGGNELVPMRWGLVPVWWKDSLSKLPATFNARAETVAEKPMFRSAFKARRCVIPASGFYEWTGTKAGKAPHYFSAPDGRPLAFAGLWERASHPDTRQIIDSAAIIVGPANEWMSRFHDRMPVSLDWRDVGLWMAGGDTGALLHPPAEDALQEWTVSPRVNRSGVGDDDPTLIGEIFPSYDF</sequence>
<comment type="similarity">
    <text evidence="1 8">Belongs to the SOS response-associated peptidase family.</text>
</comment>
<evidence type="ECO:0000256" key="7">
    <source>
        <dbReference type="ARBA" id="ARBA00023239"/>
    </source>
</evidence>
<dbReference type="EC" id="3.4.-.-" evidence="8"/>
<dbReference type="GO" id="GO:0008233">
    <property type="term" value="F:peptidase activity"/>
    <property type="evidence" value="ECO:0007669"/>
    <property type="project" value="UniProtKB-KW"/>
</dbReference>
<dbReference type="PANTHER" id="PTHR13604:SF0">
    <property type="entry name" value="ABASIC SITE PROCESSING PROTEIN HMCES"/>
    <property type="match status" value="1"/>
</dbReference>
<dbReference type="Pfam" id="PF02586">
    <property type="entry name" value="SRAP"/>
    <property type="match status" value="1"/>
</dbReference>
<accession>A0A3M9XKC8</accession>
<dbReference type="SUPFAM" id="SSF143081">
    <property type="entry name" value="BB1717-like"/>
    <property type="match status" value="1"/>
</dbReference>
<dbReference type="OrthoDB" id="9782620at2"/>
<dbReference type="AlphaFoldDB" id="A0A3M9XKC8"/>
<keyword evidence="5" id="KW-0190">Covalent protein-DNA linkage</keyword>
<evidence type="ECO:0000256" key="1">
    <source>
        <dbReference type="ARBA" id="ARBA00008136"/>
    </source>
</evidence>
<dbReference type="GO" id="GO:0106300">
    <property type="term" value="P:protein-DNA covalent cross-linking repair"/>
    <property type="evidence" value="ECO:0007669"/>
    <property type="project" value="InterPro"/>
</dbReference>
<protein>
    <recommendedName>
        <fullName evidence="8">Abasic site processing protein</fullName>
        <ecNumber evidence="8">3.4.-.-</ecNumber>
    </recommendedName>
</protein>
<evidence type="ECO:0000256" key="2">
    <source>
        <dbReference type="ARBA" id="ARBA00022670"/>
    </source>
</evidence>
<reference evidence="9 10" key="1">
    <citation type="submission" date="2018-08" db="EMBL/GenBank/DDBJ databases">
        <title>Genome sequence of Methylocystis hirsuta CSC1, a methanotroph able to accumulate PHAs.</title>
        <authorList>
            <person name="Bordel S."/>
            <person name="Rodriguez E."/>
            <person name="Gancedo J."/>
            <person name="Munoz R."/>
        </authorList>
    </citation>
    <scope>NUCLEOTIDE SEQUENCE [LARGE SCALE GENOMIC DNA]</scope>
    <source>
        <strain evidence="9 10">CSC1</strain>
    </source>
</reference>
<dbReference type="EMBL" id="QWDD01000003">
    <property type="protein sequence ID" value="RNJ48216.1"/>
    <property type="molecule type" value="Genomic_DNA"/>
</dbReference>
<dbReference type="InterPro" id="IPR003738">
    <property type="entry name" value="SRAP"/>
</dbReference>
<dbReference type="GO" id="GO:0006508">
    <property type="term" value="P:proteolysis"/>
    <property type="evidence" value="ECO:0007669"/>
    <property type="project" value="UniProtKB-KW"/>
</dbReference>
<keyword evidence="10" id="KW-1185">Reference proteome</keyword>
<keyword evidence="7" id="KW-0456">Lyase</keyword>
<name>A0A3M9XKC8_9HYPH</name>
<evidence type="ECO:0000313" key="9">
    <source>
        <dbReference type="EMBL" id="RNJ48216.1"/>
    </source>
</evidence>
<dbReference type="Proteomes" id="UP000268623">
    <property type="component" value="Unassembled WGS sequence"/>
</dbReference>
<proteinExistence type="inferred from homology"/>
<dbReference type="PANTHER" id="PTHR13604">
    <property type="entry name" value="DC12-RELATED"/>
    <property type="match status" value="1"/>
</dbReference>
<evidence type="ECO:0000256" key="4">
    <source>
        <dbReference type="ARBA" id="ARBA00022801"/>
    </source>
</evidence>
<dbReference type="Gene3D" id="3.90.1680.10">
    <property type="entry name" value="SOS response associated peptidase-like"/>
    <property type="match status" value="1"/>
</dbReference>
<keyword evidence="3" id="KW-0227">DNA damage</keyword>
<evidence type="ECO:0000256" key="8">
    <source>
        <dbReference type="RuleBase" id="RU364100"/>
    </source>
</evidence>
<dbReference type="GO" id="GO:0003697">
    <property type="term" value="F:single-stranded DNA binding"/>
    <property type="evidence" value="ECO:0007669"/>
    <property type="project" value="InterPro"/>
</dbReference>
<evidence type="ECO:0000313" key="10">
    <source>
        <dbReference type="Proteomes" id="UP000268623"/>
    </source>
</evidence>